<evidence type="ECO:0000259" key="3">
    <source>
        <dbReference type="Pfam" id="PF13439"/>
    </source>
</evidence>
<feature type="domain" description="Glycosyltransferase subfamily 4-like N-terminal" evidence="3">
    <location>
        <begin position="74"/>
        <end position="215"/>
    </location>
</feature>
<dbReference type="GO" id="GO:0009103">
    <property type="term" value="P:lipopolysaccharide biosynthetic process"/>
    <property type="evidence" value="ECO:0007669"/>
    <property type="project" value="TreeGrafter"/>
</dbReference>
<dbReference type="InterPro" id="IPR001296">
    <property type="entry name" value="Glyco_trans_1"/>
</dbReference>
<dbReference type="RefSeq" id="WP_148896119.1">
    <property type="nucleotide sequence ID" value="NZ_VNIB01000007.1"/>
</dbReference>
<feature type="domain" description="Glycosyl transferase family 1" evidence="2">
    <location>
        <begin position="222"/>
        <end position="375"/>
    </location>
</feature>
<keyword evidence="5" id="KW-1185">Reference proteome</keyword>
<dbReference type="Pfam" id="PF13439">
    <property type="entry name" value="Glyco_transf_4"/>
    <property type="match status" value="1"/>
</dbReference>
<dbReference type="PANTHER" id="PTHR46401">
    <property type="entry name" value="GLYCOSYLTRANSFERASE WBBK-RELATED"/>
    <property type="match status" value="1"/>
</dbReference>
<sequence>MKIVHLNSSECHGGAARAALRIHSGLIECDIASKIVVKNKVIPDEPICSTNNPFVKFYNLATNKIDNVPVCISARNRLGKFSIGWIGNSINKSYIADADIINVHWITDGFLSINQLAKIDKPIVWVLHDMWPFTGGCHYDNFCGKFSSTCGRCPVLNSNSKFDLSYWNQKRKIKILGSLKIHVVAVSGWIARKARESSLFGRHNITVIPNCVDTTVFKPIDKKVSRKAWNLPEKKKLILFGAVNATVDKRKGYEHLKCATDLLREKGLNDFELVIFGRSSTDEPLNVRTKIHDVGFVKDDVSLACLYSAADVMVVPSLQEAFGLTALEALSCGTPVVCFKDTGVEDIVEHRETGYIARAFDEEDLAIGIVWGLEKNYNQQGGWNKSSVRAKEKFETKIIAKKYIELYESILYD</sequence>
<comment type="caution">
    <text evidence="4">The sequence shown here is derived from an EMBL/GenBank/DDBJ whole genome shotgun (WGS) entry which is preliminary data.</text>
</comment>
<organism evidence="4 5">
    <name type="scientific">Geothermobacter ehrlichii</name>
    <dbReference type="NCBI Taxonomy" id="213224"/>
    <lineage>
        <taxon>Bacteria</taxon>
        <taxon>Pseudomonadati</taxon>
        <taxon>Thermodesulfobacteriota</taxon>
        <taxon>Desulfuromonadia</taxon>
        <taxon>Desulfuromonadales</taxon>
        <taxon>Geothermobacteraceae</taxon>
        <taxon>Geothermobacter</taxon>
    </lineage>
</organism>
<dbReference type="PANTHER" id="PTHR46401:SF2">
    <property type="entry name" value="GLYCOSYLTRANSFERASE WBBK-RELATED"/>
    <property type="match status" value="1"/>
</dbReference>
<proteinExistence type="predicted"/>
<dbReference type="Gene3D" id="3.40.50.2000">
    <property type="entry name" value="Glycogen Phosphorylase B"/>
    <property type="match status" value="2"/>
</dbReference>
<gene>
    <name evidence="4" type="ORF">EDC39_107159</name>
</gene>
<evidence type="ECO:0000256" key="1">
    <source>
        <dbReference type="ARBA" id="ARBA00022679"/>
    </source>
</evidence>
<dbReference type="InterPro" id="IPR028098">
    <property type="entry name" value="Glyco_trans_4-like_N"/>
</dbReference>
<dbReference type="Proteomes" id="UP000324159">
    <property type="component" value="Unassembled WGS sequence"/>
</dbReference>
<evidence type="ECO:0000259" key="2">
    <source>
        <dbReference type="Pfam" id="PF00534"/>
    </source>
</evidence>
<evidence type="ECO:0000313" key="4">
    <source>
        <dbReference type="EMBL" id="TYO98358.1"/>
    </source>
</evidence>
<dbReference type="AlphaFoldDB" id="A0A5D3WJJ5"/>
<dbReference type="Pfam" id="PF00534">
    <property type="entry name" value="Glycos_transf_1"/>
    <property type="match status" value="1"/>
</dbReference>
<dbReference type="EMBL" id="VNIB01000007">
    <property type="protein sequence ID" value="TYO98358.1"/>
    <property type="molecule type" value="Genomic_DNA"/>
</dbReference>
<name>A0A5D3WJJ5_9BACT</name>
<dbReference type="OrthoDB" id="9790710at2"/>
<dbReference type="CDD" id="cd03825">
    <property type="entry name" value="GT4_WcaC-like"/>
    <property type="match status" value="1"/>
</dbReference>
<dbReference type="SUPFAM" id="SSF53756">
    <property type="entry name" value="UDP-Glycosyltransferase/glycogen phosphorylase"/>
    <property type="match status" value="1"/>
</dbReference>
<keyword evidence="1 4" id="KW-0808">Transferase</keyword>
<reference evidence="4 5" key="1">
    <citation type="submission" date="2019-07" db="EMBL/GenBank/DDBJ databases">
        <title>Genomic Encyclopedia of Type Strains, Phase IV (KMG-IV): sequencing the most valuable type-strain genomes for metagenomic binning, comparative biology and taxonomic classification.</title>
        <authorList>
            <person name="Goeker M."/>
        </authorList>
    </citation>
    <scope>NUCLEOTIDE SEQUENCE [LARGE SCALE GENOMIC DNA]</scope>
    <source>
        <strain evidence="4 5">SS015</strain>
    </source>
</reference>
<protein>
    <submittedName>
        <fullName evidence="4">Glycosyltransferase involved in cell wall biosynthesis</fullName>
    </submittedName>
</protein>
<accession>A0A5D3WJJ5</accession>
<dbReference type="GO" id="GO:0016757">
    <property type="term" value="F:glycosyltransferase activity"/>
    <property type="evidence" value="ECO:0007669"/>
    <property type="project" value="InterPro"/>
</dbReference>
<evidence type="ECO:0000313" key="5">
    <source>
        <dbReference type="Proteomes" id="UP000324159"/>
    </source>
</evidence>